<keyword evidence="1" id="KW-1133">Transmembrane helix</keyword>
<feature type="transmembrane region" description="Helical" evidence="1">
    <location>
        <begin position="200"/>
        <end position="221"/>
    </location>
</feature>
<evidence type="ECO:0000313" key="2">
    <source>
        <dbReference type="EMBL" id="MBB5115827.1"/>
    </source>
</evidence>
<feature type="transmembrane region" description="Helical" evidence="1">
    <location>
        <begin position="110"/>
        <end position="131"/>
    </location>
</feature>
<evidence type="ECO:0000313" key="3">
    <source>
        <dbReference type="Proteomes" id="UP000618986"/>
    </source>
</evidence>
<feature type="transmembrane region" description="Helical" evidence="1">
    <location>
        <begin position="56"/>
        <end position="75"/>
    </location>
</feature>
<proteinExistence type="predicted"/>
<keyword evidence="3" id="KW-1185">Reference proteome</keyword>
<feature type="transmembrane region" description="Helical" evidence="1">
    <location>
        <begin position="260"/>
        <end position="278"/>
    </location>
</feature>
<feature type="transmembrane region" description="Helical" evidence="1">
    <location>
        <begin position="169"/>
        <end position="188"/>
    </location>
</feature>
<comment type="caution">
    <text evidence="2">The sequence shown here is derived from an EMBL/GenBank/DDBJ whole genome shotgun (WGS) entry which is preliminary data.</text>
</comment>
<keyword evidence="1" id="KW-0812">Transmembrane</keyword>
<dbReference type="GeneID" id="300296186"/>
<dbReference type="EMBL" id="JACHJC010000001">
    <property type="protein sequence ID" value="MBB5115827.1"/>
    <property type="molecule type" value="Genomic_DNA"/>
</dbReference>
<feature type="transmembrane region" description="Helical" evidence="1">
    <location>
        <begin position="138"/>
        <end position="157"/>
    </location>
</feature>
<sequence length="286" mass="28936">MTLSAGLRVAAVVAALLSVGAALLAMREASLLWAVATLAALCGHALTASGAPRVRWGVAAGAGLFALVTVANLRWHGEQAADAGEPARGQAAGRAYLLESWQDGMDRQRLTAGGLALGVLLLWAAVSALPARGGRRGVVTTALAVAVLAWCVSRVALTPGEPPLPDLFAAVWPALLAALVTAGVLAWSGRRGDRRGLLPAGMVLLSLVAVRICSDLAATWTSWWTLVKPAEDAFLQPGIMVSVGASAGGALQVSSAVETAVALGGVGLAVVGALRAHSETEGRQPS</sequence>
<evidence type="ECO:0000256" key="1">
    <source>
        <dbReference type="SAM" id="Phobius"/>
    </source>
</evidence>
<name>A0ABR6MKI4_MICEC</name>
<organism evidence="2 3">
    <name type="scientific">Micromonospora echinospora</name>
    <name type="common">Micromonospora purpurea</name>
    <dbReference type="NCBI Taxonomy" id="1877"/>
    <lineage>
        <taxon>Bacteria</taxon>
        <taxon>Bacillati</taxon>
        <taxon>Actinomycetota</taxon>
        <taxon>Actinomycetes</taxon>
        <taxon>Micromonosporales</taxon>
        <taxon>Micromonosporaceae</taxon>
        <taxon>Micromonospora</taxon>
    </lineage>
</organism>
<feature type="transmembrane region" description="Helical" evidence="1">
    <location>
        <begin position="31"/>
        <end position="49"/>
    </location>
</feature>
<gene>
    <name evidence="2" type="ORF">FHU28_005666</name>
</gene>
<dbReference type="RefSeq" id="WP_184687781.1">
    <property type="nucleotide sequence ID" value="NZ_JACHJC010000001.1"/>
</dbReference>
<dbReference type="Proteomes" id="UP000618986">
    <property type="component" value="Unassembled WGS sequence"/>
</dbReference>
<keyword evidence="1" id="KW-0472">Membrane</keyword>
<accession>A0ABR6MKI4</accession>
<reference evidence="2 3" key="1">
    <citation type="submission" date="2020-08" db="EMBL/GenBank/DDBJ databases">
        <title>Sequencing the genomes of 1000 actinobacteria strains.</title>
        <authorList>
            <person name="Klenk H.-P."/>
        </authorList>
    </citation>
    <scope>NUCLEOTIDE SEQUENCE [LARGE SCALE GENOMIC DNA]</scope>
    <source>
        <strain evidence="2 3">DSM 43036</strain>
    </source>
</reference>
<protein>
    <recommendedName>
        <fullName evidence="4">Aminopeptidase</fullName>
    </recommendedName>
</protein>
<evidence type="ECO:0008006" key="4">
    <source>
        <dbReference type="Google" id="ProtNLM"/>
    </source>
</evidence>